<evidence type="ECO:0000313" key="3">
    <source>
        <dbReference type="EMBL" id="GLZ81878.1"/>
    </source>
</evidence>
<dbReference type="AlphaFoldDB" id="A0A9W6WD95"/>
<proteinExistence type="predicted"/>
<keyword evidence="4" id="KW-1185">Reference proteome</keyword>
<dbReference type="RefSeq" id="WP_285667445.1">
    <property type="nucleotide sequence ID" value="NZ_BSTX01000008.1"/>
</dbReference>
<keyword evidence="2" id="KW-1133">Transmembrane helix</keyword>
<feature type="transmembrane region" description="Helical" evidence="2">
    <location>
        <begin position="136"/>
        <end position="158"/>
    </location>
</feature>
<feature type="compositionally biased region" description="Pro residues" evidence="1">
    <location>
        <begin position="220"/>
        <end position="236"/>
    </location>
</feature>
<gene>
    <name evidence="3" type="ORF">Afil01_66850</name>
</gene>
<evidence type="ECO:0000256" key="1">
    <source>
        <dbReference type="SAM" id="MobiDB-lite"/>
    </source>
</evidence>
<keyword evidence="2" id="KW-0812">Transmembrane</keyword>
<dbReference type="EMBL" id="BSTX01000008">
    <property type="protein sequence ID" value="GLZ81878.1"/>
    <property type="molecule type" value="Genomic_DNA"/>
</dbReference>
<feature type="transmembrane region" description="Helical" evidence="2">
    <location>
        <begin position="44"/>
        <end position="63"/>
    </location>
</feature>
<feature type="region of interest" description="Disordered" evidence="1">
    <location>
        <begin position="169"/>
        <end position="242"/>
    </location>
</feature>
<feature type="compositionally biased region" description="Pro residues" evidence="1">
    <location>
        <begin position="200"/>
        <end position="211"/>
    </location>
</feature>
<name>A0A9W6WD95_9ACTN</name>
<protein>
    <submittedName>
        <fullName evidence="3">Uncharacterized protein</fullName>
    </submittedName>
</protein>
<dbReference type="Proteomes" id="UP001165079">
    <property type="component" value="Unassembled WGS sequence"/>
</dbReference>
<evidence type="ECO:0000256" key="2">
    <source>
        <dbReference type="SAM" id="Phobius"/>
    </source>
</evidence>
<organism evidence="3 4">
    <name type="scientific">Actinorhabdospora filicis</name>
    <dbReference type="NCBI Taxonomy" id="1785913"/>
    <lineage>
        <taxon>Bacteria</taxon>
        <taxon>Bacillati</taxon>
        <taxon>Actinomycetota</taxon>
        <taxon>Actinomycetes</taxon>
        <taxon>Micromonosporales</taxon>
        <taxon>Micromonosporaceae</taxon>
        <taxon>Actinorhabdospora</taxon>
    </lineage>
</organism>
<accession>A0A9W6WD95</accession>
<evidence type="ECO:0000313" key="4">
    <source>
        <dbReference type="Proteomes" id="UP001165079"/>
    </source>
</evidence>
<feature type="compositionally biased region" description="Polar residues" evidence="1">
    <location>
        <begin position="171"/>
        <end position="182"/>
    </location>
</feature>
<keyword evidence="2" id="KW-0472">Membrane</keyword>
<dbReference type="PRINTS" id="PR01217">
    <property type="entry name" value="PRICHEXTENSN"/>
</dbReference>
<sequence>MTDEDETPKPRGRIELNGLQVAAATAAAVTATVAASALGVAGTIIGAVLASVISTVGSAIYLASMRHTKEKLKPLGKHFGIDATRVDGAPPTEVVESEPETTRVVELRDPRPIGRATVGAPVPTPKKPARKPWKTIAATAAIVCVMTFGLVTIAEALLGHPLSGLFGKNDGTGTSLNHTPPTQDKPHTQEPVEPTDDPTEPTPDPTSPSPTPSASSSSPSPTPSSPSPSSPSPPAPGGDVQG</sequence>
<comment type="caution">
    <text evidence="3">The sequence shown here is derived from an EMBL/GenBank/DDBJ whole genome shotgun (WGS) entry which is preliminary data.</text>
</comment>
<reference evidence="3" key="1">
    <citation type="submission" date="2023-03" db="EMBL/GenBank/DDBJ databases">
        <title>Actinorhabdospora filicis NBRC 111898.</title>
        <authorList>
            <person name="Ichikawa N."/>
            <person name="Sato H."/>
            <person name="Tonouchi N."/>
        </authorList>
    </citation>
    <scope>NUCLEOTIDE SEQUENCE</scope>
    <source>
        <strain evidence="3">NBRC 111898</strain>
    </source>
</reference>
<feature type="transmembrane region" description="Helical" evidence="2">
    <location>
        <begin position="21"/>
        <end position="38"/>
    </location>
</feature>